<sequence>MKARASLLLQRTFLHCRLTATPSCLIPSTSMMKALIRICFLMFHQMGHSHRLNCFTQPLVLPLSWQVLEVALYTELFSTRARENYTWMGLPAIHVHKKSSSDAVQYFSNEHPPRTQMLILDVVDLGQCGLVPSPPLSFA</sequence>
<protein>
    <submittedName>
        <fullName evidence="1">Uncharacterized protein</fullName>
    </submittedName>
</protein>
<proteinExistence type="predicted"/>
<dbReference type="EMBL" id="GISG01248257">
    <property type="protein sequence ID" value="MBA4670665.1"/>
    <property type="molecule type" value="Transcribed_RNA"/>
</dbReference>
<accession>A0A7C9EQV7</accession>
<reference evidence="1" key="2">
    <citation type="submission" date="2020-07" db="EMBL/GenBank/DDBJ databases">
        <authorList>
            <person name="Vera ALvarez R."/>
            <person name="Arias-Moreno D.M."/>
            <person name="Jimenez-Jacinto V."/>
            <person name="Jimenez-Bremont J.F."/>
            <person name="Swaminathan K."/>
            <person name="Moose S.P."/>
            <person name="Guerrero-Gonzalez M.L."/>
            <person name="Marino-Ramirez L."/>
            <person name="Landsman D."/>
            <person name="Rodriguez-Kessler M."/>
            <person name="Delgado-Sanchez P."/>
        </authorList>
    </citation>
    <scope>NUCLEOTIDE SEQUENCE</scope>
    <source>
        <tissue evidence="1">Cladode</tissue>
    </source>
</reference>
<organism evidence="1">
    <name type="scientific">Opuntia streptacantha</name>
    <name type="common">Prickly pear cactus</name>
    <name type="synonym">Opuntia cardona</name>
    <dbReference type="NCBI Taxonomy" id="393608"/>
    <lineage>
        <taxon>Eukaryota</taxon>
        <taxon>Viridiplantae</taxon>
        <taxon>Streptophyta</taxon>
        <taxon>Embryophyta</taxon>
        <taxon>Tracheophyta</taxon>
        <taxon>Spermatophyta</taxon>
        <taxon>Magnoliopsida</taxon>
        <taxon>eudicotyledons</taxon>
        <taxon>Gunneridae</taxon>
        <taxon>Pentapetalae</taxon>
        <taxon>Caryophyllales</taxon>
        <taxon>Cactineae</taxon>
        <taxon>Cactaceae</taxon>
        <taxon>Opuntioideae</taxon>
        <taxon>Opuntia</taxon>
    </lineage>
</organism>
<name>A0A7C9EQV7_OPUST</name>
<reference evidence="1" key="1">
    <citation type="journal article" date="2013" name="J. Plant Res.">
        <title>Effect of fungi and light on seed germination of three Opuntia species from semiarid lands of central Mexico.</title>
        <authorList>
            <person name="Delgado-Sanchez P."/>
            <person name="Jimenez-Bremont J.F."/>
            <person name="Guerrero-Gonzalez Mde L."/>
            <person name="Flores J."/>
        </authorList>
    </citation>
    <scope>NUCLEOTIDE SEQUENCE</scope>
    <source>
        <tissue evidence="1">Cladode</tissue>
    </source>
</reference>
<evidence type="ECO:0000313" key="1">
    <source>
        <dbReference type="EMBL" id="MBA4670665.1"/>
    </source>
</evidence>
<dbReference type="AlphaFoldDB" id="A0A7C9EQV7"/>